<evidence type="ECO:0000313" key="2">
    <source>
        <dbReference type="Proteomes" id="UP000190341"/>
    </source>
</evidence>
<evidence type="ECO:0000313" key="1">
    <source>
        <dbReference type="EMBL" id="SKC66624.1"/>
    </source>
</evidence>
<keyword evidence="2" id="KW-1185">Reference proteome</keyword>
<dbReference type="EMBL" id="FUZV01000001">
    <property type="protein sequence ID" value="SKC66624.1"/>
    <property type="molecule type" value="Genomic_DNA"/>
</dbReference>
<gene>
    <name evidence="1" type="ORF">SAMN06296058_1977</name>
</gene>
<organism evidence="1 2">
    <name type="scientific">Pseudoxanthomonas indica</name>
    <dbReference type="NCBI Taxonomy" id="428993"/>
    <lineage>
        <taxon>Bacteria</taxon>
        <taxon>Pseudomonadati</taxon>
        <taxon>Pseudomonadota</taxon>
        <taxon>Gammaproteobacteria</taxon>
        <taxon>Lysobacterales</taxon>
        <taxon>Lysobacteraceae</taxon>
        <taxon>Pseudoxanthomonas</taxon>
    </lineage>
</organism>
<protein>
    <submittedName>
        <fullName evidence="1">Uncharacterized protein</fullName>
    </submittedName>
</protein>
<sequence>MNRSSLPRHLRPSQILAMGAGAVHGFIRTENVSATQELRARVS</sequence>
<accession>A0A1T5KS65</accession>
<dbReference type="AlphaFoldDB" id="A0A1T5KS65"/>
<dbReference type="Proteomes" id="UP000190341">
    <property type="component" value="Unassembled WGS sequence"/>
</dbReference>
<dbReference type="STRING" id="428993.SAMN06296058_1977"/>
<name>A0A1T5KS65_9GAMM</name>
<reference evidence="1 2" key="1">
    <citation type="submission" date="2017-02" db="EMBL/GenBank/DDBJ databases">
        <authorList>
            <person name="Peterson S.W."/>
        </authorList>
    </citation>
    <scope>NUCLEOTIDE SEQUENCE [LARGE SCALE GENOMIC DNA]</scope>
    <source>
        <strain evidence="1 2">P15</strain>
    </source>
</reference>
<proteinExistence type="predicted"/>